<dbReference type="SUPFAM" id="SSF81383">
    <property type="entry name" value="F-box domain"/>
    <property type="match status" value="1"/>
</dbReference>
<dbReference type="Gene3D" id="3.80.10.10">
    <property type="entry name" value="Ribonuclease Inhibitor"/>
    <property type="match status" value="1"/>
</dbReference>
<protein>
    <recommendedName>
        <fullName evidence="4">F-box domain-containing protein</fullName>
    </recommendedName>
</protein>
<evidence type="ECO:0000313" key="2">
    <source>
        <dbReference type="EMBL" id="OAQ36861.1"/>
    </source>
</evidence>
<dbReference type="Gene3D" id="1.20.1280.50">
    <property type="match status" value="1"/>
</dbReference>
<dbReference type="InterPro" id="IPR032675">
    <property type="entry name" value="LRR_dom_sf"/>
</dbReference>
<evidence type="ECO:0000313" key="3">
    <source>
        <dbReference type="Proteomes" id="UP000078512"/>
    </source>
</evidence>
<feature type="compositionally biased region" description="Polar residues" evidence="1">
    <location>
        <begin position="599"/>
        <end position="613"/>
    </location>
</feature>
<reference evidence="2 3" key="1">
    <citation type="submission" date="2016-05" db="EMBL/GenBank/DDBJ databases">
        <title>Genome sequencing reveals origins of a unique bacterial endosymbiosis in the earliest lineages of terrestrial Fungi.</title>
        <authorList>
            <consortium name="DOE Joint Genome Institute"/>
            <person name="Uehling J."/>
            <person name="Gryganskyi A."/>
            <person name="Hameed K."/>
            <person name="Tschaplinski T."/>
            <person name="Misztal P."/>
            <person name="Wu S."/>
            <person name="Desiro A."/>
            <person name="Vande Pol N."/>
            <person name="Du Z.-Y."/>
            <person name="Zienkiewicz A."/>
            <person name="Zienkiewicz K."/>
            <person name="Morin E."/>
            <person name="Tisserant E."/>
            <person name="Splivallo R."/>
            <person name="Hainaut M."/>
            <person name="Henrissat B."/>
            <person name="Ohm R."/>
            <person name="Kuo A."/>
            <person name="Yan J."/>
            <person name="Lipzen A."/>
            <person name="Nolan M."/>
            <person name="Labutti K."/>
            <person name="Barry K."/>
            <person name="Goldstein A."/>
            <person name="Labbe J."/>
            <person name="Schadt C."/>
            <person name="Tuskan G."/>
            <person name="Grigoriev I."/>
            <person name="Martin F."/>
            <person name="Vilgalys R."/>
            <person name="Bonito G."/>
        </authorList>
    </citation>
    <scope>NUCLEOTIDE SEQUENCE [LARGE SCALE GENOMIC DNA]</scope>
    <source>
        <strain evidence="2 3">AG-77</strain>
    </source>
</reference>
<dbReference type="OrthoDB" id="2429344at2759"/>
<organism evidence="2 3">
    <name type="scientific">Linnemannia elongata AG-77</name>
    <dbReference type="NCBI Taxonomy" id="1314771"/>
    <lineage>
        <taxon>Eukaryota</taxon>
        <taxon>Fungi</taxon>
        <taxon>Fungi incertae sedis</taxon>
        <taxon>Mucoromycota</taxon>
        <taxon>Mortierellomycotina</taxon>
        <taxon>Mortierellomycetes</taxon>
        <taxon>Mortierellales</taxon>
        <taxon>Mortierellaceae</taxon>
        <taxon>Linnemannia</taxon>
    </lineage>
</organism>
<keyword evidence="3" id="KW-1185">Reference proteome</keyword>
<evidence type="ECO:0000256" key="1">
    <source>
        <dbReference type="SAM" id="MobiDB-lite"/>
    </source>
</evidence>
<dbReference type="Proteomes" id="UP000078512">
    <property type="component" value="Unassembled WGS sequence"/>
</dbReference>
<dbReference type="AlphaFoldDB" id="A0A197KJX4"/>
<dbReference type="InterPro" id="IPR036047">
    <property type="entry name" value="F-box-like_dom_sf"/>
</dbReference>
<sequence>MLRLLNRRHHPTSASTTNTTITTNRAVISPLDIPEILELIFSYLDNYTIRRSVVRVCRQWSLMNQHRVFRDVTWCQSWGSFRRWKTLRKLPGVGRFNICHLPVEAKETKMPFDGGVISALEGLEVDYQRRLEKQRMRDSNNAKSNSKHVSMGSGTWKTATALYEFTPLREMVLFAAFCKVTNLNQFPFPSSLTRLTIQTRHSSYAQCDIGRILKMCPLLEELCVEAHEFGEQWTMLTVTATRPEHQDESFPNLQSLVLVRVVFAQDDFEKLLPLTPNLKELKLMGMTRADSRNDNLRYSWTRLFGALKANNIALDQAHFSNLGHRMSVEESHMLLTDVYPLSVRDLSLWALDVTPRFLKTVFSQPESLTTLEIWWQPSMNDQPMAHSDPSLAVTHRLIHKYLCTCPQLARLTTLKTLIRLEELDLFVRQGYTDLDKRQSAKPNEKYRGSPASTSPSASVWQCRGLQTLHISFRMPSAFRPVYSRILFGYISRVCPALEELQIWTPQQCHDIVYNKRHSSKLELPLSGGLCLLGRLQYLQRLRVVMDERRKGLVGQNWELNWIVASGRKDVKSRKKRQQEIESWRNWKANEDRIEKSRANSRQKQSSQKEPNIKSSNGSRTNTNRSMADDAEVLSQLQNLGLILDVEDMMREMEVKEIRPMPSLERLSFDYPILLRPEEELERVFP</sequence>
<feature type="compositionally biased region" description="Low complexity" evidence="1">
    <location>
        <begin position="614"/>
        <end position="624"/>
    </location>
</feature>
<dbReference type="EMBL" id="KV442011">
    <property type="protein sequence ID" value="OAQ36861.1"/>
    <property type="molecule type" value="Genomic_DNA"/>
</dbReference>
<proteinExistence type="predicted"/>
<evidence type="ECO:0008006" key="4">
    <source>
        <dbReference type="Google" id="ProtNLM"/>
    </source>
</evidence>
<gene>
    <name evidence="2" type="ORF">K457DRAFT_120154</name>
</gene>
<feature type="region of interest" description="Disordered" evidence="1">
    <location>
        <begin position="591"/>
        <end position="624"/>
    </location>
</feature>
<dbReference type="SUPFAM" id="SSF52047">
    <property type="entry name" value="RNI-like"/>
    <property type="match status" value="1"/>
</dbReference>
<name>A0A197KJX4_9FUNG</name>
<accession>A0A197KJX4</accession>